<gene>
    <name evidence="1" type="ORF">H9874_01510</name>
</gene>
<reference evidence="1" key="1">
    <citation type="journal article" date="2021" name="PeerJ">
        <title>Extensive microbial diversity within the chicken gut microbiome revealed by metagenomics and culture.</title>
        <authorList>
            <person name="Gilroy R."/>
            <person name="Ravi A."/>
            <person name="Getino M."/>
            <person name="Pursley I."/>
            <person name="Horton D.L."/>
            <person name="Alikhan N.F."/>
            <person name="Baker D."/>
            <person name="Gharbi K."/>
            <person name="Hall N."/>
            <person name="Watson M."/>
            <person name="Adriaenssens E.M."/>
            <person name="Foster-Nyarko E."/>
            <person name="Jarju S."/>
            <person name="Secka A."/>
            <person name="Antonio M."/>
            <person name="Oren A."/>
            <person name="Chaudhuri R.R."/>
            <person name="La Ragione R."/>
            <person name="Hildebrand F."/>
            <person name="Pallen M.J."/>
        </authorList>
    </citation>
    <scope>NUCLEOTIDE SEQUENCE</scope>
    <source>
        <strain evidence="1">ChiSxjej5B17-1746</strain>
    </source>
</reference>
<comment type="caution">
    <text evidence="1">The sequence shown here is derived from an EMBL/GenBank/DDBJ whole genome shotgun (WGS) entry which is preliminary data.</text>
</comment>
<accession>A0A9D1QYQ6</accession>
<reference evidence="1" key="2">
    <citation type="submission" date="2021-04" db="EMBL/GenBank/DDBJ databases">
        <authorList>
            <person name="Gilroy R."/>
        </authorList>
    </citation>
    <scope>NUCLEOTIDE SEQUENCE</scope>
    <source>
        <strain evidence="1">ChiSxjej5B17-1746</strain>
    </source>
</reference>
<evidence type="ECO:0000313" key="1">
    <source>
        <dbReference type="EMBL" id="HIW77807.1"/>
    </source>
</evidence>
<dbReference type="EMBL" id="DXGI01000055">
    <property type="protein sequence ID" value="HIW77807.1"/>
    <property type="molecule type" value="Genomic_DNA"/>
</dbReference>
<dbReference type="AlphaFoldDB" id="A0A9D1QYQ6"/>
<keyword evidence="1" id="KW-0548">Nucleotidyltransferase</keyword>
<organism evidence="1 2">
    <name type="scientific">Candidatus Bilophila faecipullorum</name>
    <dbReference type="NCBI Taxonomy" id="2838482"/>
    <lineage>
        <taxon>Bacteria</taxon>
        <taxon>Pseudomonadati</taxon>
        <taxon>Thermodesulfobacteriota</taxon>
        <taxon>Desulfovibrionia</taxon>
        <taxon>Desulfovibrionales</taxon>
        <taxon>Desulfovibrionaceae</taxon>
        <taxon>Bilophila</taxon>
    </lineage>
</organism>
<protein>
    <submittedName>
        <fullName evidence="1">Sulfate adenylyltransferase</fullName>
    </submittedName>
</protein>
<proteinExistence type="predicted"/>
<dbReference type="GO" id="GO:0016779">
    <property type="term" value="F:nucleotidyltransferase activity"/>
    <property type="evidence" value="ECO:0007669"/>
    <property type="project" value="UniProtKB-KW"/>
</dbReference>
<name>A0A9D1QYQ6_9BACT</name>
<sequence length="225" mass="24875">MQTSFFTDVIVRKPALLQAMLAFNGVTAPVAPPVPAWDVPGFDAAALGEGLARIRGANVLPWRRPSSVAEEGFWDFADESRRLAFVGAEEAERLGLTFGVCVHAPELARIIAREQVLALREELGESLYRYGIQRGQYQLGGVRRFFLGRDVREPLLERMRRHGRLALALCCAGWPPVLRGRAGAWAAVEAEGVEGTPPEVRKAVWFGLKKLLLKEVAPQWAPCFD</sequence>
<evidence type="ECO:0000313" key="2">
    <source>
        <dbReference type="Proteomes" id="UP000824264"/>
    </source>
</evidence>
<keyword evidence="1" id="KW-0808">Transferase</keyword>
<dbReference type="Proteomes" id="UP000824264">
    <property type="component" value="Unassembled WGS sequence"/>
</dbReference>